<feature type="transmembrane region" description="Helical" evidence="7">
    <location>
        <begin position="446"/>
        <end position="465"/>
    </location>
</feature>
<dbReference type="SUPFAM" id="SSF51735">
    <property type="entry name" value="NAD(P)-binding Rossmann-fold domains"/>
    <property type="match status" value="1"/>
</dbReference>
<comment type="similarity">
    <text evidence="6">Belongs to the NAD(P)-dependent epimerase/dehydratase family. Dihydroflavonol-4-reductase subfamily.</text>
</comment>
<evidence type="ECO:0000313" key="10">
    <source>
        <dbReference type="EMBL" id="KAF0315078.1"/>
    </source>
</evidence>
<feature type="transmembrane region" description="Helical" evidence="7">
    <location>
        <begin position="471"/>
        <end position="496"/>
    </location>
</feature>
<accession>A0A8H3VYL9</accession>
<evidence type="ECO:0000256" key="3">
    <source>
        <dbReference type="ARBA" id="ARBA00022989"/>
    </source>
</evidence>
<gene>
    <name evidence="10" type="ORF">GQ607_017689</name>
</gene>
<dbReference type="PANTHER" id="PTHR10366">
    <property type="entry name" value="NAD DEPENDENT EPIMERASE/DEHYDRATASE"/>
    <property type="match status" value="1"/>
</dbReference>
<dbReference type="Gene3D" id="3.40.50.720">
    <property type="entry name" value="NAD(P)-binding Rossmann-like Domain"/>
    <property type="match status" value="1"/>
</dbReference>
<dbReference type="Pfam" id="PF05978">
    <property type="entry name" value="UNC-93"/>
    <property type="match status" value="1"/>
</dbReference>
<evidence type="ECO:0000256" key="5">
    <source>
        <dbReference type="ARBA" id="ARBA00023136"/>
    </source>
</evidence>
<feature type="transmembrane region" description="Helical" evidence="7">
    <location>
        <begin position="381"/>
        <end position="402"/>
    </location>
</feature>
<keyword evidence="4" id="KW-0560">Oxidoreductase</keyword>
<evidence type="ECO:0000256" key="7">
    <source>
        <dbReference type="SAM" id="Phobius"/>
    </source>
</evidence>
<evidence type="ECO:0000256" key="4">
    <source>
        <dbReference type="ARBA" id="ARBA00023002"/>
    </source>
</evidence>
<dbReference type="SUPFAM" id="SSF103473">
    <property type="entry name" value="MFS general substrate transporter"/>
    <property type="match status" value="1"/>
</dbReference>
<feature type="transmembrane region" description="Helical" evidence="7">
    <location>
        <begin position="414"/>
        <end position="434"/>
    </location>
</feature>
<feature type="transmembrane region" description="Helical" evidence="7">
    <location>
        <begin position="508"/>
        <end position="529"/>
    </location>
</feature>
<evidence type="ECO:0000256" key="8">
    <source>
        <dbReference type="SAM" id="SignalP"/>
    </source>
</evidence>
<feature type="transmembrane region" description="Helical" evidence="7">
    <location>
        <begin position="541"/>
        <end position="561"/>
    </location>
</feature>
<dbReference type="Pfam" id="PF01370">
    <property type="entry name" value="Epimerase"/>
    <property type="match status" value="1"/>
</dbReference>
<dbReference type="InterPro" id="IPR036291">
    <property type="entry name" value="NAD(P)-bd_dom_sf"/>
</dbReference>
<dbReference type="Proteomes" id="UP000434172">
    <property type="component" value="Unassembled WGS sequence"/>
</dbReference>
<protein>
    <submittedName>
        <fullName evidence="10">Ketoreductase</fullName>
    </submittedName>
</protein>
<dbReference type="GO" id="GO:0016616">
    <property type="term" value="F:oxidoreductase activity, acting on the CH-OH group of donors, NAD or NADP as acceptor"/>
    <property type="evidence" value="ECO:0007669"/>
    <property type="project" value="TreeGrafter"/>
</dbReference>
<keyword evidence="3 7" id="KW-1133">Transmembrane helix</keyword>
<dbReference type="InterPro" id="IPR010291">
    <property type="entry name" value="Ion_channel_UNC-93"/>
</dbReference>
<evidence type="ECO:0000313" key="11">
    <source>
        <dbReference type="Proteomes" id="UP000434172"/>
    </source>
</evidence>
<keyword evidence="5 7" id="KW-0472">Membrane</keyword>
<evidence type="ECO:0000256" key="2">
    <source>
        <dbReference type="ARBA" id="ARBA00022692"/>
    </source>
</evidence>
<reference evidence="10 11" key="1">
    <citation type="submission" date="2019-12" db="EMBL/GenBank/DDBJ databases">
        <title>A genome sequence resource for the geographically widespread anthracnose pathogen Colletotrichum asianum.</title>
        <authorList>
            <person name="Meng Y."/>
        </authorList>
    </citation>
    <scope>NUCLEOTIDE SEQUENCE [LARGE SCALE GENOMIC DNA]</scope>
    <source>
        <strain evidence="10 11">ICMP 18580</strain>
    </source>
</reference>
<name>A0A8H3VYL9_9PEZI</name>
<organism evidence="10 11">
    <name type="scientific">Colletotrichum asianum</name>
    <dbReference type="NCBI Taxonomy" id="702518"/>
    <lineage>
        <taxon>Eukaryota</taxon>
        <taxon>Fungi</taxon>
        <taxon>Dikarya</taxon>
        <taxon>Ascomycota</taxon>
        <taxon>Pezizomycotina</taxon>
        <taxon>Sordariomycetes</taxon>
        <taxon>Hypocreomycetidae</taxon>
        <taxon>Glomerellales</taxon>
        <taxon>Glomerellaceae</taxon>
        <taxon>Colletotrichum</taxon>
        <taxon>Colletotrichum gloeosporioides species complex</taxon>
    </lineage>
</organism>
<comment type="subcellular location">
    <subcellularLocation>
        <location evidence="1">Membrane</location>
        <topology evidence="1">Multi-pass membrane protein</topology>
    </subcellularLocation>
</comment>
<dbReference type="Gene3D" id="1.20.1250.20">
    <property type="entry name" value="MFS general substrate transporter like domains"/>
    <property type="match status" value="1"/>
</dbReference>
<comment type="caution">
    <text evidence="10">The sequence shown here is derived from an EMBL/GenBank/DDBJ whole genome shotgun (WGS) entry which is preliminary data.</text>
</comment>
<evidence type="ECO:0000256" key="6">
    <source>
        <dbReference type="ARBA" id="ARBA00023445"/>
    </source>
</evidence>
<dbReference type="PANTHER" id="PTHR10366:SF564">
    <property type="entry name" value="STEROL-4-ALPHA-CARBOXYLATE 3-DEHYDROGENASE, DECARBOXYLATING"/>
    <property type="match status" value="1"/>
</dbReference>
<evidence type="ECO:0000259" key="9">
    <source>
        <dbReference type="Pfam" id="PF01370"/>
    </source>
</evidence>
<sequence length="602" mass="64852">MKVFLTGASGFLGAHCLSLLLDGGHDVVVAVRSDSKGRDILALHPDSGLQLSYTVIPDMTVDGAFAKAIQAEPTLEAVIHTASPFHFQSKDAETEMLNPAIRGTTSLLSAIAAYAPNVKRVVITSSVAAAVNIKAPPPILTSEMWNPITREEASSNPFFAYLASKTFAEKAAWEFVNDKKPHFTLSTILPPLILGPIVHHLDNLGSINTSNSAFVDIIDGKWKESIPPTGSPQWVDVRDAAFAHVQALIVPEAASKRFLLYAGDFSNAEIACIARNNFPELADKVPANIESDVTAAGASIDAGLSKDILGVRYRSLNDSVVDSISLICSQWSAPGIVGSYPNIMSSPKQTPREETLQTTPDAEIAIIGEQSHTKWTWYKTVFFQATVIGLCAFFAPGLYNAMQSTGAGGQQTPYLFMLANAVLGVMMVVTCLMGSVMANKIGLKNALIFGTTGYAIYLASLYTNNRYGTEWFVYLGSAACGITAGIFWAAEGAIMISYPEDQKRGRYLAYWLAYRNGGSIVSGAINLAFNSTGKTIGKLDWRTYVVFVALQCLGPFVAMLLSPPEKVQRQDGRKVSKAEQIPTTAELKAVAKILVQKDFLLV</sequence>
<dbReference type="OrthoDB" id="2735536at2759"/>
<keyword evidence="8" id="KW-0732">Signal</keyword>
<dbReference type="FunFam" id="3.40.50.720:FF:000191">
    <property type="entry name" value="Methylglyoxal reductase (NADPH-dependent)"/>
    <property type="match status" value="1"/>
</dbReference>
<dbReference type="InterPro" id="IPR050425">
    <property type="entry name" value="NAD(P)_dehydrat-like"/>
</dbReference>
<feature type="chain" id="PRO_5034112656" evidence="8">
    <location>
        <begin position="17"/>
        <end position="602"/>
    </location>
</feature>
<dbReference type="InterPro" id="IPR001509">
    <property type="entry name" value="Epimerase_deHydtase"/>
</dbReference>
<dbReference type="InterPro" id="IPR036259">
    <property type="entry name" value="MFS_trans_sf"/>
</dbReference>
<dbReference type="GO" id="GO:0016020">
    <property type="term" value="C:membrane"/>
    <property type="evidence" value="ECO:0007669"/>
    <property type="project" value="UniProtKB-SubCell"/>
</dbReference>
<dbReference type="CDD" id="cd05227">
    <property type="entry name" value="AR_SDR_e"/>
    <property type="match status" value="1"/>
</dbReference>
<feature type="domain" description="NAD-dependent epimerase/dehydratase" evidence="9">
    <location>
        <begin position="3"/>
        <end position="253"/>
    </location>
</feature>
<proteinExistence type="inferred from homology"/>
<keyword evidence="11" id="KW-1185">Reference proteome</keyword>
<feature type="signal peptide" evidence="8">
    <location>
        <begin position="1"/>
        <end position="16"/>
    </location>
</feature>
<dbReference type="AlphaFoldDB" id="A0A8H3VYL9"/>
<keyword evidence="2 7" id="KW-0812">Transmembrane</keyword>
<evidence type="ECO:0000256" key="1">
    <source>
        <dbReference type="ARBA" id="ARBA00004141"/>
    </source>
</evidence>
<dbReference type="EMBL" id="WOWK01000238">
    <property type="protein sequence ID" value="KAF0315078.1"/>
    <property type="molecule type" value="Genomic_DNA"/>
</dbReference>